<dbReference type="Gene3D" id="1.20.1250.20">
    <property type="entry name" value="MFS general substrate transporter like domains"/>
    <property type="match status" value="1"/>
</dbReference>
<feature type="compositionally biased region" description="Polar residues" evidence="5">
    <location>
        <begin position="10"/>
        <end position="19"/>
    </location>
</feature>
<feature type="transmembrane region" description="Helical" evidence="6">
    <location>
        <begin position="210"/>
        <end position="231"/>
    </location>
</feature>
<dbReference type="SUPFAM" id="SSF103473">
    <property type="entry name" value="MFS general substrate transporter"/>
    <property type="match status" value="1"/>
</dbReference>
<evidence type="ECO:0000256" key="3">
    <source>
        <dbReference type="ARBA" id="ARBA00022989"/>
    </source>
</evidence>
<dbReference type="InterPro" id="IPR050382">
    <property type="entry name" value="MFS_Na/Anion_cotransporter"/>
</dbReference>
<evidence type="ECO:0000256" key="6">
    <source>
        <dbReference type="SAM" id="Phobius"/>
    </source>
</evidence>
<name>A0AAN9G7I4_9CAEN</name>
<keyword evidence="4 6" id="KW-0472">Membrane</keyword>
<feature type="transmembrane region" description="Helical" evidence="6">
    <location>
        <begin position="243"/>
        <end position="263"/>
    </location>
</feature>
<feature type="domain" description="Major facilitator superfamily (MFS) profile" evidence="7">
    <location>
        <begin position="73"/>
        <end position="366"/>
    </location>
</feature>
<evidence type="ECO:0000259" key="7">
    <source>
        <dbReference type="PROSITE" id="PS50850"/>
    </source>
</evidence>
<dbReference type="PROSITE" id="PS50850">
    <property type="entry name" value="MFS"/>
    <property type="match status" value="1"/>
</dbReference>
<dbReference type="Proteomes" id="UP001374579">
    <property type="component" value="Unassembled WGS sequence"/>
</dbReference>
<protein>
    <recommendedName>
        <fullName evidence="7">Major facilitator superfamily (MFS) profile domain-containing protein</fullName>
    </recommendedName>
</protein>
<keyword evidence="3 6" id="KW-1133">Transmembrane helix</keyword>
<feature type="transmembrane region" description="Helical" evidence="6">
    <location>
        <begin position="71"/>
        <end position="99"/>
    </location>
</feature>
<dbReference type="EMBL" id="JBAMIC010000012">
    <property type="protein sequence ID" value="KAK7098146.1"/>
    <property type="molecule type" value="Genomic_DNA"/>
</dbReference>
<dbReference type="InterPro" id="IPR036259">
    <property type="entry name" value="MFS_trans_sf"/>
</dbReference>
<reference evidence="8 9" key="1">
    <citation type="submission" date="2024-02" db="EMBL/GenBank/DDBJ databases">
        <title>Chromosome-scale genome assembly of the rough periwinkle Littorina saxatilis.</title>
        <authorList>
            <person name="De Jode A."/>
            <person name="Faria R."/>
            <person name="Formenti G."/>
            <person name="Sims Y."/>
            <person name="Smith T.P."/>
            <person name="Tracey A."/>
            <person name="Wood J.M.D."/>
            <person name="Zagrodzka Z.B."/>
            <person name="Johannesson K."/>
            <person name="Butlin R.K."/>
            <person name="Leder E.H."/>
        </authorList>
    </citation>
    <scope>NUCLEOTIDE SEQUENCE [LARGE SCALE GENOMIC DNA]</scope>
    <source>
        <strain evidence="8">Snail1</strain>
        <tissue evidence="8">Muscle</tissue>
    </source>
</reference>
<organism evidence="8 9">
    <name type="scientific">Littorina saxatilis</name>
    <dbReference type="NCBI Taxonomy" id="31220"/>
    <lineage>
        <taxon>Eukaryota</taxon>
        <taxon>Metazoa</taxon>
        <taxon>Spiralia</taxon>
        <taxon>Lophotrochozoa</taxon>
        <taxon>Mollusca</taxon>
        <taxon>Gastropoda</taxon>
        <taxon>Caenogastropoda</taxon>
        <taxon>Littorinimorpha</taxon>
        <taxon>Littorinoidea</taxon>
        <taxon>Littorinidae</taxon>
        <taxon>Littorina</taxon>
    </lineage>
</organism>
<evidence type="ECO:0000313" key="8">
    <source>
        <dbReference type="EMBL" id="KAK7098146.1"/>
    </source>
</evidence>
<dbReference type="InterPro" id="IPR020846">
    <property type="entry name" value="MFS_dom"/>
</dbReference>
<proteinExistence type="predicted"/>
<sequence>MNGGGKVTSLLASRQTPVMTMSRGDEEDGPILRHHQRYGATEAPEQGSVESGRGAEDDVIEGVAMIPSYRLLVALIAQLGLVGSFASQSIMGASLLTMVGNVTNATSDTQWHYPWDTKTQTWILAVFFSGYYVIQIPAGLMTHRVGGKRVAVWGAVSLAVLQGVSIYVPRFGPSPFLVTMALAGVANGCMYVPLLDVLARWVPPQESSTLVNLAVSGVGIGIAFVYGLSAFTSELQLFGGWPFNFMALGVLLLVFAVLLWVLVSDKPEQCAFISAKERHYIISSQKRHNPANQSSNVTGYCGVPWRQIVTSGPVLAIAASQFGTDWIQYFFMTLFPLYLKHARGMHTATVSRSPSVTLTLESNMAI</sequence>
<dbReference type="PANTHER" id="PTHR11662:SF399">
    <property type="entry name" value="FI19708P1-RELATED"/>
    <property type="match status" value="1"/>
</dbReference>
<comment type="caution">
    <text evidence="8">The sequence shown here is derived from an EMBL/GenBank/DDBJ whole genome shotgun (WGS) entry which is preliminary data.</text>
</comment>
<comment type="subcellular location">
    <subcellularLocation>
        <location evidence="1">Membrane</location>
        <topology evidence="1">Multi-pass membrane protein</topology>
    </subcellularLocation>
</comment>
<dbReference type="GO" id="GO:0016020">
    <property type="term" value="C:membrane"/>
    <property type="evidence" value="ECO:0007669"/>
    <property type="project" value="UniProtKB-SubCell"/>
</dbReference>
<feature type="transmembrane region" description="Helical" evidence="6">
    <location>
        <begin position="174"/>
        <end position="198"/>
    </location>
</feature>
<evidence type="ECO:0000256" key="5">
    <source>
        <dbReference type="SAM" id="MobiDB-lite"/>
    </source>
</evidence>
<keyword evidence="2 6" id="KW-0812">Transmembrane</keyword>
<keyword evidence="9" id="KW-1185">Reference proteome</keyword>
<feature type="transmembrane region" description="Helical" evidence="6">
    <location>
        <begin position="119"/>
        <end position="138"/>
    </location>
</feature>
<dbReference type="InterPro" id="IPR011701">
    <property type="entry name" value="MFS"/>
</dbReference>
<dbReference type="AlphaFoldDB" id="A0AAN9G7I4"/>
<feature type="region of interest" description="Disordered" evidence="5">
    <location>
        <begin position="1"/>
        <end position="30"/>
    </location>
</feature>
<feature type="transmembrane region" description="Helical" evidence="6">
    <location>
        <begin position="150"/>
        <end position="168"/>
    </location>
</feature>
<dbReference type="Pfam" id="PF07690">
    <property type="entry name" value="MFS_1"/>
    <property type="match status" value="1"/>
</dbReference>
<evidence type="ECO:0000313" key="9">
    <source>
        <dbReference type="Proteomes" id="UP001374579"/>
    </source>
</evidence>
<dbReference type="GO" id="GO:0022857">
    <property type="term" value="F:transmembrane transporter activity"/>
    <property type="evidence" value="ECO:0007669"/>
    <property type="project" value="InterPro"/>
</dbReference>
<dbReference type="PANTHER" id="PTHR11662">
    <property type="entry name" value="SOLUTE CARRIER FAMILY 17"/>
    <property type="match status" value="1"/>
</dbReference>
<accession>A0AAN9G7I4</accession>
<evidence type="ECO:0000256" key="2">
    <source>
        <dbReference type="ARBA" id="ARBA00022692"/>
    </source>
</evidence>
<gene>
    <name evidence="8" type="ORF">V1264_002506</name>
</gene>
<evidence type="ECO:0000256" key="4">
    <source>
        <dbReference type="ARBA" id="ARBA00023136"/>
    </source>
</evidence>
<evidence type="ECO:0000256" key="1">
    <source>
        <dbReference type="ARBA" id="ARBA00004141"/>
    </source>
</evidence>